<dbReference type="Proteomes" id="UP000237381">
    <property type="component" value="Unassembled WGS sequence"/>
</dbReference>
<dbReference type="AlphaFoldDB" id="A0A2S4LT78"/>
<organism evidence="1 2">
    <name type="scientific">Paraburkholderia eburnea</name>
    <dbReference type="NCBI Taxonomy" id="1189126"/>
    <lineage>
        <taxon>Bacteria</taxon>
        <taxon>Pseudomonadati</taxon>
        <taxon>Pseudomonadota</taxon>
        <taxon>Betaproteobacteria</taxon>
        <taxon>Burkholderiales</taxon>
        <taxon>Burkholderiaceae</taxon>
        <taxon>Paraburkholderia</taxon>
    </lineage>
</organism>
<sequence length="295" mass="32232">MSDQQHPVTEDEIHAYVDGTLSEARRADVERELERNPELAARTSDFFSLNSLLHERYDRVMSEPVPARLRDAVSTSAPAPTVKDDAATPQAVKNHARAAANWPKFAGFAAALVVGIGIGWGTHYGTDVMNGGDVAGGGDTHAELRAVSADPTMNFVHEAALAHVVYMPEVERPDTMGARQEQDFVQWLANRLGTDVHPPMLSRSGFELVGGRLLPGPDGDVAQFMYHNAQGERVTLCISHRKVSSNTTAFKLYEDGPVSVFYWIDGDFGYALSGGIDRKVLLQLSHDVYAQLTSR</sequence>
<evidence type="ECO:0000313" key="1">
    <source>
        <dbReference type="EMBL" id="POR45605.1"/>
    </source>
</evidence>
<dbReference type="OrthoDB" id="9152892at2"/>
<evidence type="ECO:0000313" key="2">
    <source>
        <dbReference type="Proteomes" id="UP000237381"/>
    </source>
</evidence>
<accession>A0A2S4LT78</accession>
<comment type="caution">
    <text evidence="1">The sequence shown here is derived from an EMBL/GenBank/DDBJ whole genome shotgun (WGS) entry which is preliminary data.</text>
</comment>
<reference evidence="1 2" key="1">
    <citation type="submission" date="2018-01" db="EMBL/GenBank/DDBJ databases">
        <title>Genomic Encyclopedia of Type Strains, Phase III (KMG-III): the genomes of soil and plant-associated and newly described type strains.</title>
        <authorList>
            <person name="Whitman W."/>
        </authorList>
    </citation>
    <scope>NUCLEOTIDE SEQUENCE [LARGE SCALE GENOMIC DNA]</scope>
    <source>
        <strain evidence="1 2">JCM 18070</strain>
    </source>
</reference>
<name>A0A2S4LT78_9BURK</name>
<gene>
    <name evidence="1" type="ORF">B0G62_13121</name>
</gene>
<dbReference type="EMBL" id="PQGA01000031">
    <property type="protein sequence ID" value="POR45605.1"/>
    <property type="molecule type" value="Genomic_DNA"/>
</dbReference>
<keyword evidence="2" id="KW-1185">Reference proteome</keyword>
<protein>
    <submittedName>
        <fullName evidence="1">Anti-sigma factor RsiW</fullName>
    </submittedName>
</protein>
<proteinExistence type="predicted"/>
<dbReference type="RefSeq" id="WP_103707708.1">
    <property type="nucleotide sequence ID" value="NZ_PQGA01000031.1"/>
</dbReference>